<evidence type="ECO:0000313" key="8">
    <source>
        <dbReference type="Proteomes" id="UP000184342"/>
    </source>
</evidence>
<dbReference type="Pfam" id="PF22740">
    <property type="entry name" value="PapZ_C"/>
    <property type="match status" value="1"/>
</dbReference>
<dbReference type="STRING" id="1122934.SAMN02745691_02039"/>
<dbReference type="Gene3D" id="3.40.50.300">
    <property type="entry name" value="P-loop containing nucleotide triphosphate hydrolases"/>
    <property type="match status" value="1"/>
</dbReference>
<dbReference type="InterPro" id="IPR027417">
    <property type="entry name" value="P-loop_NTPase"/>
</dbReference>
<evidence type="ECO:0000313" key="7">
    <source>
        <dbReference type="EMBL" id="SHJ48842.1"/>
    </source>
</evidence>
<proteinExistence type="inferred from homology"/>
<feature type="domain" description="RapZ-like N-terminal" evidence="5">
    <location>
        <begin position="4"/>
        <end position="151"/>
    </location>
</feature>
<dbReference type="NCBIfam" id="NF003828">
    <property type="entry name" value="PRK05416.1"/>
    <property type="match status" value="1"/>
</dbReference>
<name>A0A1M6JQD2_9FIRM</name>
<dbReference type="Proteomes" id="UP000184342">
    <property type="component" value="Unassembled WGS sequence"/>
</dbReference>
<dbReference type="InterPro" id="IPR053930">
    <property type="entry name" value="RapZ-like_N"/>
</dbReference>
<evidence type="ECO:0000256" key="1">
    <source>
        <dbReference type="ARBA" id="ARBA00022741"/>
    </source>
</evidence>
<dbReference type="GO" id="GO:0005524">
    <property type="term" value="F:ATP binding"/>
    <property type="evidence" value="ECO:0007669"/>
    <property type="project" value="UniProtKB-UniRule"/>
</dbReference>
<feature type="domain" description="RapZ C-terminal" evidence="6">
    <location>
        <begin position="160"/>
        <end position="279"/>
    </location>
</feature>
<feature type="binding site" evidence="4">
    <location>
        <begin position="9"/>
        <end position="16"/>
    </location>
    <ligand>
        <name>ATP</name>
        <dbReference type="ChEBI" id="CHEBI:30616"/>
    </ligand>
</feature>
<gene>
    <name evidence="7" type="ORF">SAMN02745691_02039</name>
</gene>
<evidence type="ECO:0000259" key="6">
    <source>
        <dbReference type="Pfam" id="PF22740"/>
    </source>
</evidence>
<dbReference type="PIRSF" id="PIRSF005052">
    <property type="entry name" value="P-loopkin"/>
    <property type="match status" value="1"/>
</dbReference>
<dbReference type="PANTHER" id="PTHR30448">
    <property type="entry name" value="RNASE ADAPTER PROTEIN RAPZ"/>
    <property type="match status" value="1"/>
</dbReference>
<dbReference type="HAMAP" id="MF_00636">
    <property type="entry name" value="RapZ_like"/>
    <property type="match status" value="1"/>
</dbReference>
<keyword evidence="1 4" id="KW-0547">Nucleotide-binding</keyword>
<keyword evidence="3 4" id="KW-0342">GTP-binding</keyword>
<dbReference type="SUPFAM" id="SSF52540">
    <property type="entry name" value="P-loop containing nucleoside triphosphate hydrolases"/>
    <property type="match status" value="1"/>
</dbReference>
<keyword evidence="8" id="KW-1185">Reference proteome</keyword>
<dbReference type="Pfam" id="PF03668">
    <property type="entry name" value="RapZ-like_N"/>
    <property type="match status" value="1"/>
</dbReference>
<sequence>MSECVIVTGMSGAGKTTALRAFEDEGYNCIDNLPVALIEKLTEIASFSKLALCIDIRSGDALDELEEMLDILKRREYSYKILFLDADDEILINRFKETRRAHPLGEEMRVGEVIALERKKMDFLRKKADYIVDTSRIKAKDLRSKIEEIFVQHKEFDNMFITILTFGYKHGIPQDADYVFDVRFLPNPFYIPELKPRSGLEKEVRGYVFSFEESQIFCDKVEEMIRYLVPMFIREDKNQLVIAIGCTGGRHRSVAMAEEIFDRLDDNREYGINIIHRDISR</sequence>
<dbReference type="GO" id="GO:0005525">
    <property type="term" value="F:GTP binding"/>
    <property type="evidence" value="ECO:0007669"/>
    <property type="project" value="UniProtKB-UniRule"/>
</dbReference>
<organism evidence="7 8">
    <name type="scientific">Parasporobacterium paucivorans DSM 15970</name>
    <dbReference type="NCBI Taxonomy" id="1122934"/>
    <lineage>
        <taxon>Bacteria</taxon>
        <taxon>Bacillati</taxon>
        <taxon>Bacillota</taxon>
        <taxon>Clostridia</taxon>
        <taxon>Lachnospirales</taxon>
        <taxon>Lachnospiraceae</taxon>
        <taxon>Parasporobacterium</taxon>
    </lineage>
</organism>
<accession>A0A1M6JQD2</accession>
<evidence type="ECO:0000256" key="2">
    <source>
        <dbReference type="ARBA" id="ARBA00022840"/>
    </source>
</evidence>
<dbReference type="EMBL" id="FQYT01000023">
    <property type="protein sequence ID" value="SHJ48842.1"/>
    <property type="molecule type" value="Genomic_DNA"/>
</dbReference>
<evidence type="ECO:0000256" key="3">
    <source>
        <dbReference type="ARBA" id="ARBA00023134"/>
    </source>
</evidence>
<protein>
    <submittedName>
        <fullName evidence="7">UPF0042 nucleotide-binding protein</fullName>
    </submittedName>
</protein>
<dbReference type="InterPro" id="IPR005337">
    <property type="entry name" value="RapZ-like"/>
</dbReference>
<dbReference type="AlphaFoldDB" id="A0A1M6JQD2"/>
<dbReference type="RefSeq" id="WP_073994304.1">
    <property type="nucleotide sequence ID" value="NZ_FQYT01000023.1"/>
</dbReference>
<keyword evidence="2 4" id="KW-0067">ATP-binding</keyword>
<evidence type="ECO:0000259" key="5">
    <source>
        <dbReference type="Pfam" id="PF03668"/>
    </source>
</evidence>
<reference evidence="7 8" key="1">
    <citation type="submission" date="2016-11" db="EMBL/GenBank/DDBJ databases">
        <authorList>
            <person name="Jaros S."/>
            <person name="Januszkiewicz K."/>
            <person name="Wedrychowicz H."/>
        </authorList>
    </citation>
    <scope>NUCLEOTIDE SEQUENCE [LARGE SCALE GENOMIC DNA]</scope>
    <source>
        <strain evidence="7 8">DSM 15970</strain>
    </source>
</reference>
<dbReference type="PANTHER" id="PTHR30448:SF0">
    <property type="entry name" value="RNASE ADAPTER PROTEIN RAPZ"/>
    <property type="match status" value="1"/>
</dbReference>
<feature type="binding site" evidence="4">
    <location>
        <begin position="55"/>
        <end position="58"/>
    </location>
    <ligand>
        <name>GTP</name>
        <dbReference type="ChEBI" id="CHEBI:37565"/>
    </ligand>
</feature>
<dbReference type="OrthoDB" id="9784461at2"/>
<evidence type="ECO:0000256" key="4">
    <source>
        <dbReference type="HAMAP-Rule" id="MF_00636"/>
    </source>
</evidence>
<dbReference type="InterPro" id="IPR053931">
    <property type="entry name" value="RapZ_C"/>
</dbReference>